<gene>
    <name evidence="2" type="ORF">AAIA72_11655</name>
</gene>
<proteinExistence type="predicted"/>
<dbReference type="Pfam" id="PF08808">
    <property type="entry name" value="RES"/>
    <property type="match status" value="1"/>
</dbReference>
<dbReference type="SMART" id="SM00953">
    <property type="entry name" value="RES"/>
    <property type="match status" value="1"/>
</dbReference>
<dbReference type="RefSeq" id="WP_369600495.1">
    <property type="nucleotide sequence ID" value="NZ_CP154858.1"/>
</dbReference>
<organism evidence="2">
    <name type="scientific">Thermohahella caldifontis</name>
    <dbReference type="NCBI Taxonomy" id="3142973"/>
    <lineage>
        <taxon>Bacteria</taxon>
        <taxon>Pseudomonadati</taxon>
        <taxon>Pseudomonadota</taxon>
        <taxon>Gammaproteobacteria</taxon>
        <taxon>Oceanospirillales</taxon>
        <taxon>Hahellaceae</taxon>
        <taxon>Thermohahella</taxon>
    </lineage>
</organism>
<evidence type="ECO:0000313" key="2">
    <source>
        <dbReference type="EMBL" id="XDT71459.1"/>
    </source>
</evidence>
<reference evidence="2" key="1">
    <citation type="submission" date="2024-05" db="EMBL/GenBank/DDBJ databases">
        <title>Genome sequencing of novel strain.</title>
        <authorList>
            <person name="Ganbat D."/>
            <person name="Ganbat S."/>
            <person name="Lee S.-J."/>
        </authorList>
    </citation>
    <scope>NUCLEOTIDE SEQUENCE</scope>
    <source>
        <strain evidence="2">SMD15-11</strain>
    </source>
</reference>
<feature type="domain" description="RES" evidence="1">
    <location>
        <begin position="71"/>
        <end position="208"/>
    </location>
</feature>
<dbReference type="KEGG" id="tcd:AAIA72_11655"/>
<protein>
    <submittedName>
        <fullName evidence="2">RES family NAD+ phosphorylase</fullName>
    </submittedName>
</protein>
<dbReference type="AlphaFoldDB" id="A0AB39UTN2"/>
<dbReference type="EMBL" id="CP154858">
    <property type="protein sequence ID" value="XDT71459.1"/>
    <property type="molecule type" value="Genomic_DNA"/>
</dbReference>
<sequence>MTDIWTTAGGQEAICPLGGTGYRLVESQEVVATTQIVSSLADQALLEEMLEQSKPPMRAGTERLHYLLATPFRYPPLSHGSRFGTRWEPSLFYGGTAVPVTLCEGAFYRFWFWYDNAAGPARPVLQTQHTLFSFRYQCCRGVRLQGGPFTPFREQIRNPVSYRLTQQLGQAMRSDEVEAFEYPSARDPAGGVNVALFTPDALASDRPLNQQACLCQTRAERVEFSVGREVHAFQIDAFLIDGRLPLPAA</sequence>
<dbReference type="InterPro" id="IPR014914">
    <property type="entry name" value="RES_dom"/>
</dbReference>
<evidence type="ECO:0000259" key="1">
    <source>
        <dbReference type="SMART" id="SM00953"/>
    </source>
</evidence>
<accession>A0AB39UTN2</accession>
<name>A0AB39UTN2_9GAMM</name>